<protein>
    <recommendedName>
        <fullName evidence="3">CCHC-type domain-containing protein</fullName>
    </recommendedName>
</protein>
<organism evidence="4 5">
    <name type="scientific">Lymnaea stagnalis</name>
    <name type="common">Great pond snail</name>
    <name type="synonym">Helix stagnalis</name>
    <dbReference type="NCBI Taxonomy" id="6523"/>
    <lineage>
        <taxon>Eukaryota</taxon>
        <taxon>Metazoa</taxon>
        <taxon>Spiralia</taxon>
        <taxon>Lophotrochozoa</taxon>
        <taxon>Mollusca</taxon>
        <taxon>Gastropoda</taxon>
        <taxon>Heterobranchia</taxon>
        <taxon>Euthyneura</taxon>
        <taxon>Panpulmonata</taxon>
        <taxon>Hygrophila</taxon>
        <taxon>Lymnaeoidea</taxon>
        <taxon>Lymnaeidae</taxon>
        <taxon>Lymnaea</taxon>
    </lineage>
</organism>
<feature type="non-terminal residue" evidence="4">
    <location>
        <position position="432"/>
    </location>
</feature>
<feature type="region of interest" description="Disordered" evidence="2">
    <location>
        <begin position="316"/>
        <end position="339"/>
    </location>
</feature>
<feature type="compositionally biased region" description="Low complexity" evidence="2">
    <location>
        <begin position="320"/>
        <end position="329"/>
    </location>
</feature>
<feature type="region of interest" description="Disordered" evidence="2">
    <location>
        <begin position="1"/>
        <end position="90"/>
    </location>
</feature>
<dbReference type="Proteomes" id="UP001497497">
    <property type="component" value="Unassembled WGS sequence"/>
</dbReference>
<accession>A0AAV2HQ97</accession>
<dbReference type="GO" id="GO:0008270">
    <property type="term" value="F:zinc ion binding"/>
    <property type="evidence" value="ECO:0007669"/>
    <property type="project" value="UniProtKB-KW"/>
</dbReference>
<comment type="caution">
    <text evidence="4">The sequence shown here is derived from an EMBL/GenBank/DDBJ whole genome shotgun (WGS) entry which is preliminary data.</text>
</comment>
<dbReference type="PROSITE" id="PS50158">
    <property type="entry name" value="ZF_CCHC"/>
    <property type="match status" value="1"/>
</dbReference>
<evidence type="ECO:0000256" key="2">
    <source>
        <dbReference type="SAM" id="MobiDB-lite"/>
    </source>
</evidence>
<dbReference type="GO" id="GO:0003676">
    <property type="term" value="F:nucleic acid binding"/>
    <property type="evidence" value="ECO:0007669"/>
    <property type="project" value="InterPro"/>
</dbReference>
<name>A0AAV2HQ97_LYMST</name>
<gene>
    <name evidence="4" type="ORF">GSLYS_00009635001</name>
</gene>
<evidence type="ECO:0000256" key="1">
    <source>
        <dbReference type="PROSITE-ProRule" id="PRU00047"/>
    </source>
</evidence>
<feature type="non-terminal residue" evidence="4">
    <location>
        <position position="1"/>
    </location>
</feature>
<feature type="domain" description="CCHC-type" evidence="3">
    <location>
        <begin position="409"/>
        <end position="424"/>
    </location>
</feature>
<dbReference type="AlphaFoldDB" id="A0AAV2HQ97"/>
<reference evidence="4 5" key="1">
    <citation type="submission" date="2024-04" db="EMBL/GenBank/DDBJ databases">
        <authorList>
            <consortium name="Genoscope - CEA"/>
            <person name="William W."/>
        </authorList>
    </citation>
    <scope>NUCLEOTIDE SEQUENCE [LARGE SCALE GENOMIC DNA]</scope>
</reference>
<evidence type="ECO:0000313" key="5">
    <source>
        <dbReference type="Proteomes" id="UP001497497"/>
    </source>
</evidence>
<keyword evidence="1" id="KW-0479">Metal-binding</keyword>
<keyword evidence="5" id="KW-1185">Reference proteome</keyword>
<feature type="compositionally biased region" description="Low complexity" evidence="2">
    <location>
        <begin position="222"/>
        <end position="233"/>
    </location>
</feature>
<sequence length="432" mass="45793">GANKIKGRGRPHQSQSLPQISQSAVTVSASDESKISALPNSLSVPHTHPPLINTEQRTDTPPPSIHSLPTAIVNGYASDPSPHQLQGPPPPLRGIYPALRFKTPQPTHTGQKNLIPMPMSFGMHPPQGIGKNSGSVGPMHPPLHPIHSFINTQTGVPSSQLMMLSQTLQSNSLPLGPQSQQSSLSESANVLYYVPLQPNILTSIANSSAAITTTQSHLTGQPHSHSPAPAASSGAEQVQGAPVIVSSELVDSGRSDGSCLTPPSHTPPHHNILKSQSNASGPDSGTPSPPLPLPSSTKQPGLYYYVVPHQQNNGYVSHMPPLYHHLQQNPQPPPQPLPNGVAPEMYWPGHRFPGQMAPGVWPPFLYGNSVYPPYNPSVNPTVTTNSSSMQTNTSNQAPPSVVASTKSSCYNCGHVGHKASHCEENTMENMSS</sequence>
<evidence type="ECO:0000259" key="3">
    <source>
        <dbReference type="PROSITE" id="PS50158"/>
    </source>
</evidence>
<feature type="compositionally biased region" description="Basic residues" evidence="2">
    <location>
        <begin position="1"/>
        <end position="11"/>
    </location>
</feature>
<dbReference type="EMBL" id="CAXITT010000208">
    <property type="protein sequence ID" value="CAL1535675.1"/>
    <property type="molecule type" value="Genomic_DNA"/>
</dbReference>
<evidence type="ECO:0000313" key="4">
    <source>
        <dbReference type="EMBL" id="CAL1535675.1"/>
    </source>
</evidence>
<proteinExistence type="predicted"/>
<dbReference type="InterPro" id="IPR001878">
    <property type="entry name" value="Znf_CCHC"/>
</dbReference>
<keyword evidence="1" id="KW-0863">Zinc-finger</keyword>
<keyword evidence="1" id="KW-0862">Zinc</keyword>
<feature type="compositionally biased region" description="Polar residues" evidence="2">
    <location>
        <begin position="12"/>
        <end position="30"/>
    </location>
</feature>
<feature type="region of interest" description="Disordered" evidence="2">
    <location>
        <begin position="213"/>
        <end position="296"/>
    </location>
</feature>